<reference evidence="1 2" key="1">
    <citation type="submission" date="2019-03" db="EMBL/GenBank/DDBJ databases">
        <title>Genomics of glacier-inhabiting Cryobacterium strains.</title>
        <authorList>
            <person name="Liu Q."/>
            <person name="Xin Y.-H."/>
        </authorList>
    </citation>
    <scope>NUCLEOTIDE SEQUENCE [LARGE SCALE GENOMIC DNA]</scope>
    <source>
        <strain evidence="1 2">Hh15</strain>
    </source>
</reference>
<protein>
    <submittedName>
        <fullName evidence="1">DUF3018 family protein</fullName>
    </submittedName>
</protein>
<name>A0A5F0DAQ6_9MICO</name>
<dbReference type="Proteomes" id="UP000297654">
    <property type="component" value="Unassembled WGS sequence"/>
</dbReference>
<dbReference type="EMBL" id="SOFF01000012">
    <property type="protein sequence ID" value="TFB93456.1"/>
    <property type="molecule type" value="Genomic_DNA"/>
</dbReference>
<accession>A0A5F0DAQ6</accession>
<evidence type="ECO:0000313" key="2">
    <source>
        <dbReference type="Proteomes" id="UP000297654"/>
    </source>
</evidence>
<dbReference type="RefSeq" id="WP_092109525.1">
    <property type="nucleotide sequence ID" value="NZ_FOCN01000006.1"/>
</dbReference>
<gene>
    <name evidence="1" type="ORF">E3O10_04120</name>
</gene>
<proteinExistence type="predicted"/>
<comment type="caution">
    <text evidence="1">The sequence shown here is derived from an EMBL/GenBank/DDBJ whole genome shotgun (WGS) entry which is preliminary data.</text>
</comment>
<dbReference type="OrthoDB" id="3734119at2"/>
<sequence length="67" mass="7817">MAVRDRVSAHRERMRDQGFRLVQVWVPDVRGERFAAEAHRQSEMVAAADRQSDDQEFIEAVSVSWDE</sequence>
<dbReference type="AlphaFoldDB" id="A0A5F0DAQ6"/>
<dbReference type="Pfam" id="PF11455">
    <property type="entry name" value="MazE-like"/>
    <property type="match status" value="1"/>
</dbReference>
<evidence type="ECO:0000313" key="1">
    <source>
        <dbReference type="EMBL" id="TFB93456.1"/>
    </source>
</evidence>
<dbReference type="InterPro" id="IPR021558">
    <property type="entry name" value="MazE-like"/>
</dbReference>
<organism evidence="1 2">
    <name type="scientific">Cryobacterium luteum</name>
    <dbReference type="NCBI Taxonomy" id="1424661"/>
    <lineage>
        <taxon>Bacteria</taxon>
        <taxon>Bacillati</taxon>
        <taxon>Actinomycetota</taxon>
        <taxon>Actinomycetes</taxon>
        <taxon>Micrococcales</taxon>
        <taxon>Microbacteriaceae</taxon>
        <taxon>Cryobacterium</taxon>
    </lineage>
</organism>
<keyword evidence="2" id="KW-1185">Reference proteome</keyword>